<dbReference type="AlphaFoldDB" id="A0A0F8XNZ3"/>
<name>A0A0F8XNZ3_9ZZZZ</name>
<gene>
    <name evidence="1" type="ORF">LCGC14_2920590</name>
</gene>
<reference evidence="1" key="1">
    <citation type="journal article" date="2015" name="Nature">
        <title>Complex archaea that bridge the gap between prokaryotes and eukaryotes.</title>
        <authorList>
            <person name="Spang A."/>
            <person name="Saw J.H."/>
            <person name="Jorgensen S.L."/>
            <person name="Zaremba-Niedzwiedzka K."/>
            <person name="Martijn J."/>
            <person name="Lind A.E."/>
            <person name="van Eijk R."/>
            <person name="Schleper C."/>
            <person name="Guy L."/>
            <person name="Ettema T.J."/>
        </authorList>
    </citation>
    <scope>NUCLEOTIDE SEQUENCE</scope>
</reference>
<protein>
    <submittedName>
        <fullName evidence="1">Uncharacterized protein</fullName>
    </submittedName>
</protein>
<dbReference type="EMBL" id="LAZR01058031">
    <property type="protein sequence ID" value="KKK70772.1"/>
    <property type="molecule type" value="Genomic_DNA"/>
</dbReference>
<accession>A0A0F8XNZ3</accession>
<sequence>IRFHNPYLYDKILFRAIEKDMDYACTSPSFYALLIHSNWNKKIIYNHN</sequence>
<evidence type="ECO:0000313" key="1">
    <source>
        <dbReference type="EMBL" id="KKK70772.1"/>
    </source>
</evidence>
<organism evidence="1">
    <name type="scientific">marine sediment metagenome</name>
    <dbReference type="NCBI Taxonomy" id="412755"/>
    <lineage>
        <taxon>unclassified sequences</taxon>
        <taxon>metagenomes</taxon>
        <taxon>ecological metagenomes</taxon>
    </lineage>
</organism>
<feature type="non-terminal residue" evidence="1">
    <location>
        <position position="1"/>
    </location>
</feature>
<proteinExistence type="predicted"/>
<comment type="caution">
    <text evidence="1">The sequence shown here is derived from an EMBL/GenBank/DDBJ whole genome shotgun (WGS) entry which is preliminary data.</text>
</comment>